<organism evidence="2 3">
    <name type="scientific">Ataeniobius toweri</name>
    <dbReference type="NCBI Taxonomy" id="208326"/>
    <lineage>
        <taxon>Eukaryota</taxon>
        <taxon>Metazoa</taxon>
        <taxon>Chordata</taxon>
        <taxon>Craniata</taxon>
        <taxon>Vertebrata</taxon>
        <taxon>Euteleostomi</taxon>
        <taxon>Actinopterygii</taxon>
        <taxon>Neopterygii</taxon>
        <taxon>Teleostei</taxon>
        <taxon>Neoteleostei</taxon>
        <taxon>Acanthomorphata</taxon>
        <taxon>Ovalentaria</taxon>
        <taxon>Atherinomorphae</taxon>
        <taxon>Cyprinodontiformes</taxon>
        <taxon>Goodeidae</taxon>
        <taxon>Ataeniobius</taxon>
    </lineage>
</organism>
<gene>
    <name evidence="2" type="ORF">ATANTOWER_013198</name>
</gene>
<reference evidence="2 3" key="1">
    <citation type="submission" date="2021-07" db="EMBL/GenBank/DDBJ databases">
        <authorList>
            <person name="Palmer J.M."/>
        </authorList>
    </citation>
    <scope>NUCLEOTIDE SEQUENCE [LARGE SCALE GENOMIC DNA]</scope>
    <source>
        <strain evidence="2 3">AT_MEX2019</strain>
        <tissue evidence="2">Muscle</tissue>
    </source>
</reference>
<evidence type="ECO:0000313" key="2">
    <source>
        <dbReference type="EMBL" id="MED6262003.1"/>
    </source>
</evidence>
<protein>
    <submittedName>
        <fullName evidence="2">Uncharacterized protein</fullName>
    </submittedName>
</protein>
<evidence type="ECO:0000256" key="1">
    <source>
        <dbReference type="SAM" id="SignalP"/>
    </source>
</evidence>
<sequence>MTQKRWCANPGLLLLTVLSDEKVEAVIAILKPSADDDTVCEKIKKAADVFCLSAVSGHTRTDFRLLLGKVTANRFLEKWPTSLKAKAIKETHGPIPTTDLLALLQKAELAAEVENGWDSDMPAILQLLHLLPPAAQG</sequence>
<comment type="caution">
    <text evidence="2">The sequence shown here is derived from an EMBL/GenBank/DDBJ whole genome shotgun (WGS) entry which is preliminary data.</text>
</comment>
<name>A0ABU7CK42_9TELE</name>
<dbReference type="Proteomes" id="UP001345963">
    <property type="component" value="Unassembled WGS sequence"/>
</dbReference>
<dbReference type="EMBL" id="JAHUTI010091296">
    <property type="protein sequence ID" value="MED6262003.1"/>
    <property type="molecule type" value="Genomic_DNA"/>
</dbReference>
<keyword evidence="3" id="KW-1185">Reference proteome</keyword>
<keyword evidence="1" id="KW-0732">Signal</keyword>
<evidence type="ECO:0000313" key="3">
    <source>
        <dbReference type="Proteomes" id="UP001345963"/>
    </source>
</evidence>
<feature type="signal peptide" evidence="1">
    <location>
        <begin position="1"/>
        <end position="25"/>
    </location>
</feature>
<proteinExistence type="predicted"/>
<feature type="chain" id="PRO_5047299114" evidence="1">
    <location>
        <begin position="26"/>
        <end position="137"/>
    </location>
</feature>
<accession>A0ABU7CK42</accession>